<evidence type="ECO:0000313" key="5">
    <source>
        <dbReference type="EMBL" id="KAE9211322.1"/>
    </source>
</evidence>
<accession>A0A6A3EHN5</accession>
<evidence type="ECO:0000313" key="10">
    <source>
        <dbReference type="Proteomes" id="UP000437068"/>
    </source>
</evidence>
<keyword evidence="1" id="KW-0732">Signal</keyword>
<protein>
    <recommendedName>
        <fullName evidence="14">RxLR effector protein</fullName>
    </recommendedName>
</protein>
<sequence>MVNILGVGHYVLALVCGLLTALSRCARGGGGRGLPHPGSEVLDSARRCGCDKTLKRVLTL</sequence>
<evidence type="ECO:0000313" key="13">
    <source>
        <dbReference type="Proteomes" id="UP000488956"/>
    </source>
</evidence>
<feature type="chain" id="PRO_5036379392" description="RxLR effector protein" evidence="1">
    <location>
        <begin position="29"/>
        <end position="60"/>
    </location>
</feature>
<evidence type="ECO:0000313" key="2">
    <source>
        <dbReference type="EMBL" id="KAE8931441.1"/>
    </source>
</evidence>
<dbReference type="EMBL" id="QXGB01000809">
    <property type="protein sequence ID" value="KAE9203788.1"/>
    <property type="molecule type" value="Genomic_DNA"/>
</dbReference>
<evidence type="ECO:0000313" key="8">
    <source>
        <dbReference type="Proteomes" id="UP000429523"/>
    </source>
</evidence>
<dbReference type="EMBL" id="QXGE01001147">
    <property type="protein sequence ID" value="KAE9297045.1"/>
    <property type="molecule type" value="Genomic_DNA"/>
</dbReference>
<dbReference type="Proteomes" id="UP000429523">
    <property type="component" value="Unassembled WGS sequence"/>
</dbReference>
<evidence type="ECO:0000313" key="6">
    <source>
        <dbReference type="EMBL" id="KAE9297045.1"/>
    </source>
</evidence>
<evidence type="ECO:0000313" key="7">
    <source>
        <dbReference type="EMBL" id="KAE9325627.1"/>
    </source>
</evidence>
<reference evidence="8 9" key="1">
    <citation type="submission" date="2018-08" db="EMBL/GenBank/DDBJ databases">
        <title>Genomic investigation of the strawberry pathogen Phytophthora fragariae indicates pathogenicity is determined by transcriptional variation in three key races.</title>
        <authorList>
            <person name="Adams T.M."/>
            <person name="Armitage A.D."/>
            <person name="Sobczyk M.K."/>
            <person name="Bates H.J."/>
            <person name="Dunwell J.M."/>
            <person name="Nellist C.F."/>
            <person name="Harrison R.J."/>
        </authorList>
    </citation>
    <scope>NUCLEOTIDE SEQUENCE [LARGE SCALE GENOMIC DNA]</scope>
    <source>
        <strain evidence="6 10">A4</strain>
        <strain evidence="5 11">BC-1</strain>
        <strain evidence="4 9">NOV-27</strain>
        <strain evidence="7 12">NOV-77</strain>
        <strain evidence="2 8">NOV-9</strain>
        <strain evidence="3 13">ONT-3</strain>
    </source>
</reference>
<name>A0A6A3EHN5_9STRA</name>
<feature type="signal peptide" evidence="1">
    <location>
        <begin position="1"/>
        <end position="28"/>
    </location>
</feature>
<dbReference type="EMBL" id="QXFY01001177">
    <property type="protein sequence ID" value="KAE9325627.1"/>
    <property type="molecule type" value="Genomic_DNA"/>
</dbReference>
<proteinExistence type="predicted"/>
<dbReference type="EMBL" id="QXFX01001187">
    <property type="protein sequence ID" value="KAE9094918.1"/>
    <property type="molecule type" value="Genomic_DNA"/>
</dbReference>
<evidence type="ECO:0000313" key="4">
    <source>
        <dbReference type="EMBL" id="KAE9203788.1"/>
    </source>
</evidence>
<evidence type="ECO:0000256" key="1">
    <source>
        <dbReference type="SAM" id="SignalP"/>
    </source>
</evidence>
<comment type="caution">
    <text evidence="2">The sequence shown here is derived from an EMBL/GenBank/DDBJ whole genome shotgun (WGS) entry which is preliminary data.</text>
</comment>
<evidence type="ECO:0008006" key="14">
    <source>
        <dbReference type="Google" id="ProtNLM"/>
    </source>
</evidence>
<organism evidence="2 8">
    <name type="scientific">Phytophthora fragariae</name>
    <dbReference type="NCBI Taxonomy" id="53985"/>
    <lineage>
        <taxon>Eukaryota</taxon>
        <taxon>Sar</taxon>
        <taxon>Stramenopiles</taxon>
        <taxon>Oomycota</taxon>
        <taxon>Peronosporomycetes</taxon>
        <taxon>Peronosporales</taxon>
        <taxon>Peronosporaceae</taxon>
        <taxon>Phytophthora</taxon>
    </lineage>
</organism>
<gene>
    <name evidence="6" type="ORF">PF001_g16580</name>
    <name evidence="5" type="ORF">PF002_g18568</name>
    <name evidence="4" type="ORF">PF005_g14036</name>
    <name evidence="7" type="ORF">PF008_g16822</name>
    <name evidence="2" type="ORF">PF009_g18503</name>
    <name evidence="3" type="ORF">PF010_g16912</name>
</gene>
<dbReference type="Proteomes" id="UP000440367">
    <property type="component" value="Unassembled WGS sequence"/>
</dbReference>
<evidence type="ECO:0000313" key="9">
    <source>
        <dbReference type="Proteomes" id="UP000433483"/>
    </source>
</evidence>
<dbReference type="Proteomes" id="UP000433483">
    <property type="component" value="Unassembled WGS sequence"/>
</dbReference>
<dbReference type="Proteomes" id="UP000486351">
    <property type="component" value="Unassembled WGS sequence"/>
</dbReference>
<dbReference type="Proteomes" id="UP000488956">
    <property type="component" value="Unassembled WGS sequence"/>
</dbReference>
<dbReference type="AlphaFoldDB" id="A0A6A3EHN5"/>
<evidence type="ECO:0000313" key="11">
    <source>
        <dbReference type="Proteomes" id="UP000440367"/>
    </source>
</evidence>
<dbReference type="EMBL" id="QXGF01001241">
    <property type="protein sequence ID" value="KAE8931441.1"/>
    <property type="molecule type" value="Genomic_DNA"/>
</dbReference>
<dbReference type="EMBL" id="QXGD01001228">
    <property type="protein sequence ID" value="KAE9211322.1"/>
    <property type="molecule type" value="Genomic_DNA"/>
</dbReference>
<dbReference type="Proteomes" id="UP000437068">
    <property type="component" value="Unassembled WGS sequence"/>
</dbReference>
<evidence type="ECO:0000313" key="12">
    <source>
        <dbReference type="Proteomes" id="UP000486351"/>
    </source>
</evidence>
<evidence type="ECO:0000313" key="3">
    <source>
        <dbReference type="EMBL" id="KAE9094918.1"/>
    </source>
</evidence>
<keyword evidence="9" id="KW-1185">Reference proteome</keyword>